<dbReference type="EMBL" id="BDIP01001128">
    <property type="protein sequence ID" value="GCA62663.1"/>
    <property type="molecule type" value="Genomic_DNA"/>
</dbReference>
<sequence length="96" mass="11065">MLVFSQVTSIDDDTYDTEVISECFMRDDVSLDLVPLRVLPPVVLEDEHPRYPQIVKMNPSTLLVIRSDVSVVINIDPYFLSPEYHTTMVGHGKWER</sequence>
<evidence type="ECO:0000313" key="2">
    <source>
        <dbReference type="Proteomes" id="UP000265618"/>
    </source>
</evidence>
<dbReference type="AlphaFoldDB" id="A0A391NVY9"/>
<keyword evidence="2" id="KW-1185">Reference proteome</keyword>
<proteinExistence type="predicted"/>
<protein>
    <submittedName>
        <fullName evidence="1">Uncharacterized protein</fullName>
    </submittedName>
</protein>
<evidence type="ECO:0000313" key="1">
    <source>
        <dbReference type="EMBL" id="GCA62663.1"/>
    </source>
</evidence>
<name>A0A391NVY9_9EUKA</name>
<accession>A0A391NVY9</accession>
<dbReference type="Proteomes" id="UP000265618">
    <property type="component" value="Unassembled WGS sequence"/>
</dbReference>
<comment type="caution">
    <text evidence="1">The sequence shown here is derived from an EMBL/GenBank/DDBJ whole genome shotgun (WGS) entry which is preliminary data.</text>
</comment>
<gene>
    <name evidence="1" type="ORF">KIPB_005001</name>
</gene>
<organism evidence="1 2">
    <name type="scientific">Kipferlia bialata</name>
    <dbReference type="NCBI Taxonomy" id="797122"/>
    <lineage>
        <taxon>Eukaryota</taxon>
        <taxon>Metamonada</taxon>
        <taxon>Carpediemonas-like organisms</taxon>
        <taxon>Kipferlia</taxon>
    </lineage>
</organism>
<reference evidence="1 2" key="1">
    <citation type="journal article" date="2018" name="PLoS ONE">
        <title>The draft genome of Kipferlia bialata reveals reductive genome evolution in fornicate parasites.</title>
        <authorList>
            <person name="Tanifuji G."/>
            <person name="Takabayashi S."/>
            <person name="Kume K."/>
            <person name="Takagi M."/>
            <person name="Nakayama T."/>
            <person name="Kamikawa R."/>
            <person name="Inagaki Y."/>
            <person name="Hashimoto T."/>
        </authorList>
    </citation>
    <scope>NUCLEOTIDE SEQUENCE [LARGE SCALE GENOMIC DNA]</scope>
    <source>
        <strain evidence="1">NY0173</strain>
    </source>
</reference>